<keyword evidence="2" id="KW-1185">Reference proteome</keyword>
<proteinExistence type="predicted"/>
<organism evidence="1 2">
    <name type="scientific">Vespula pensylvanica</name>
    <name type="common">Western yellow jacket</name>
    <name type="synonym">Wasp</name>
    <dbReference type="NCBI Taxonomy" id="30213"/>
    <lineage>
        <taxon>Eukaryota</taxon>
        <taxon>Metazoa</taxon>
        <taxon>Ecdysozoa</taxon>
        <taxon>Arthropoda</taxon>
        <taxon>Hexapoda</taxon>
        <taxon>Insecta</taxon>
        <taxon>Pterygota</taxon>
        <taxon>Neoptera</taxon>
        <taxon>Endopterygota</taxon>
        <taxon>Hymenoptera</taxon>
        <taxon>Apocrita</taxon>
        <taxon>Aculeata</taxon>
        <taxon>Vespoidea</taxon>
        <taxon>Vespidae</taxon>
        <taxon>Vespinae</taxon>
        <taxon>Vespula</taxon>
    </lineage>
</organism>
<dbReference type="EMBL" id="JACSDY010000003">
    <property type="protein sequence ID" value="KAF7431799.1"/>
    <property type="molecule type" value="Genomic_DNA"/>
</dbReference>
<dbReference type="Proteomes" id="UP000600918">
    <property type="component" value="Unassembled WGS sequence"/>
</dbReference>
<sequence>MSLEETAQKTFAFAFSPGAQRPIDITNVTGAPSMLLLASRKKGTSAIRSYPARHDKSELRRNYDRIELTVATLCVLQQTVRDLSLLLAPSGPTGRAMFDLFEETSMIAPDCVAPVKADSLQSREQHNRGAMCVALKSGISEESTYKRRLSKLSHASYFRIQRPHKCNVDAFIITQRVPTTRIVRTNSRVSVSSERHAGLKSGFRFTPACQ</sequence>
<reference evidence="1" key="1">
    <citation type="journal article" date="2020" name="G3 (Bethesda)">
        <title>High-Quality Assemblies for Three Invasive Social Wasps from the &lt;i&gt;Vespula&lt;/i&gt; Genus.</title>
        <authorList>
            <person name="Harrop T.W.R."/>
            <person name="Guhlin J."/>
            <person name="McLaughlin G.M."/>
            <person name="Permina E."/>
            <person name="Stockwell P."/>
            <person name="Gilligan J."/>
            <person name="Le Lec M.F."/>
            <person name="Gruber M.A.M."/>
            <person name="Quinn O."/>
            <person name="Lovegrove M."/>
            <person name="Duncan E.J."/>
            <person name="Remnant E.J."/>
            <person name="Van Eeckhoven J."/>
            <person name="Graham B."/>
            <person name="Knapp R.A."/>
            <person name="Langford K.W."/>
            <person name="Kronenberg Z."/>
            <person name="Press M.O."/>
            <person name="Eacker S.M."/>
            <person name="Wilson-Rankin E.E."/>
            <person name="Purcell J."/>
            <person name="Lester P.J."/>
            <person name="Dearden P.K."/>
        </authorList>
    </citation>
    <scope>NUCLEOTIDE SEQUENCE</scope>
    <source>
        <strain evidence="1">Volc-1</strain>
    </source>
</reference>
<comment type="caution">
    <text evidence="1">The sequence shown here is derived from an EMBL/GenBank/DDBJ whole genome shotgun (WGS) entry which is preliminary data.</text>
</comment>
<evidence type="ECO:0000313" key="2">
    <source>
        <dbReference type="Proteomes" id="UP000600918"/>
    </source>
</evidence>
<accession>A0A834P820</accession>
<name>A0A834P820_VESPE</name>
<dbReference type="AlphaFoldDB" id="A0A834P820"/>
<protein>
    <submittedName>
        <fullName evidence="1">Uncharacterized protein</fullName>
    </submittedName>
</protein>
<evidence type="ECO:0000313" key="1">
    <source>
        <dbReference type="EMBL" id="KAF7431799.1"/>
    </source>
</evidence>
<gene>
    <name evidence="1" type="ORF">H0235_004723</name>
</gene>